<feature type="compositionally biased region" description="Low complexity" evidence="3">
    <location>
        <begin position="427"/>
        <end position="439"/>
    </location>
</feature>
<dbReference type="AlphaFoldDB" id="A0A427XII9"/>
<evidence type="ECO:0000256" key="2">
    <source>
        <dbReference type="ARBA" id="ARBA00022679"/>
    </source>
</evidence>
<dbReference type="EMBL" id="RSCE01000012">
    <property type="protein sequence ID" value="RSH78632.1"/>
    <property type="molecule type" value="Genomic_DNA"/>
</dbReference>
<dbReference type="Pfam" id="PF05971">
    <property type="entry name" value="Methyltransf_10"/>
    <property type="match status" value="1"/>
</dbReference>
<dbReference type="GO" id="GO:0005634">
    <property type="term" value="C:nucleus"/>
    <property type="evidence" value="ECO:0007669"/>
    <property type="project" value="TreeGrafter"/>
</dbReference>
<dbReference type="SUPFAM" id="SSF53335">
    <property type="entry name" value="S-adenosyl-L-methionine-dependent methyltransferases"/>
    <property type="match status" value="1"/>
</dbReference>
<name>A0A427XII9_9TREE</name>
<feature type="region of interest" description="Disordered" evidence="3">
    <location>
        <begin position="395"/>
        <end position="439"/>
    </location>
</feature>
<dbReference type="RefSeq" id="XP_028473779.1">
    <property type="nucleotide sequence ID" value="XM_028618101.1"/>
</dbReference>
<proteinExistence type="predicted"/>
<comment type="caution">
    <text evidence="4">The sequence shown here is derived from an EMBL/GenBank/DDBJ whole genome shotgun (WGS) entry which is preliminary data.</text>
</comment>
<dbReference type="InterPro" id="IPR029063">
    <property type="entry name" value="SAM-dependent_MTases_sf"/>
</dbReference>
<keyword evidence="2" id="KW-0808">Transferase</keyword>
<dbReference type="GO" id="GO:0008168">
    <property type="term" value="F:methyltransferase activity"/>
    <property type="evidence" value="ECO:0007669"/>
    <property type="project" value="UniProtKB-KW"/>
</dbReference>
<dbReference type="OrthoDB" id="514248at2759"/>
<evidence type="ECO:0008006" key="6">
    <source>
        <dbReference type="Google" id="ProtNLM"/>
    </source>
</evidence>
<gene>
    <name evidence="4" type="ORF">EHS24_002361</name>
</gene>
<evidence type="ECO:0000256" key="1">
    <source>
        <dbReference type="ARBA" id="ARBA00022603"/>
    </source>
</evidence>
<dbReference type="STRING" id="105984.A0A427XII9"/>
<dbReference type="Proteomes" id="UP000279236">
    <property type="component" value="Unassembled WGS sequence"/>
</dbReference>
<dbReference type="InterPro" id="IPR010286">
    <property type="entry name" value="METTL16/RlmF"/>
</dbReference>
<organism evidence="4 5">
    <name type="scientific">Apiotrichum porosum</name>
    <dbReference type="NCBI Taxonomy" id="105984"/>
    <lineage>
        <taxon>Eukaryota</taxon>
        <taxon>Fungi</taxon>
        <taxon>Dikarya</taxon>
        <taxon>Basidiomycota</taxon>
        <taxon>Agaricomycotina</taxon>
        <taxon>Tremellomycetes</taxon>
        <taxon>Trichosporonales</taxon>
        <taxon>Trichosporonaceae</taxon>
        <taxon>Apiotrichum</taxon>
    </lineage>
</organism>
<sequence length="490" mass="52548">MHPRNPYASTRPDFAQLAASNPTLKPYVTVTDHGPSIDFHDAAALRALTAALLKTDFNLDVDLRDDRLCPTIANRLDYILTCLDVAQHAPAAPLRALDIGTGHVAIYALLLHRLRADAHIYASELDPTSLAHATHVVAANGAAAAITLLPGCTDGYSLLAWLGTPSIPATTASRLSFTLCNPPFFASDAEAVALRESKAGPAPAAPTCSANEEITRGGEESFIGQMVDESRQHRDQVCWFTSLVGRYASLGPLVARVKRVTDNYAVIKLQQSRTARWVLVWGYTPYRLPDSITRPAVVEPGTSFAHLLPLSNSFSIRPTPPRTADQLREAVMAVLQDVDLVPLVQAAEATQGQDEDGDGDEAKVDAEGEISARATGTTTFQLDLAPMVNSWSRAARRARAQAQAQPAPVEQDQPANGAAEPALADKPATATATEPLPETEPLFRARLVIVTPADGAQGADADAPQVLGARVTLEWTWGRDRTLVDAFWKD</sequence>
<keyword evidence="1" id="KW-0489">Methyltransferase</keyword>
<evidence type="ECO:0000313" key="4">
    <source>
        <dbReference type="EMBL" id="RSH78632.1"/>
    </source>
</evidence>
<dbReference type="PANTHER" id="PTHR13393">
    <property type="entry name" value="SAM-DEPENDENT METHYLTRANSFERASE"/>
    <property type="match status" value="1"/>
</dbReference>
<accession>A0A427XII9</accession>
<evidence type="ECO:0000256" key="3">
    <source>
        <dbReference type="SAM" id="MobiDB-lite"/>
    </source>
</evidence>
<dbReference type="Gene3D" id="3.40.50.150">
    <property type="entry name" value="Vaccinia Virus protein VP39"/>
    <property type="match status" value="1"/>
</dbReference>
<dbReference type="GO" id="GO:0070475">
    <property type="term" value="P:rRNA base methylation"/>
    <property type="evidence" value="ECO:0007669"/>
    <property type="project" value="TreeGrafter"/>
</dbReference>
<dbReference type="GeneID" id="39586904"/>
<protein>
    <recommendedName>
        <fullName evidence="6">Methyltransferase-like protein 16</fullName>
    </recommendedName>
</protein>
<dbReference type="PANTHER" id="PTHR13393:SF0">
    <property type="entry name" value="RNA N6-ADENOSINE-METHYLTRANSFERASE METTL16"/>
    <property type="match status" value="1"/>
</dbReference>
<keyword evidence="5" id="KW-1185">Reference proteome</keyword>
<reference evidence="4 5" key="1">
    <citation type="submission" date="2018-11" db="EMBL/GenBank/DDBJ databases">
        <title>Genome sequence of Apiotrichum porosum DSM 27194.</title>
        <authorList>
            <person name="Aliyu H."/>
            <person name="Gorte O."/>
            <person name="Ochsenreither K."/>
        </authorList>
    </citation>
    <scope>NUCLEOTIDE SEQUENCE [LARGE SCALE GENOMIC DNA]</scope>
    <source>
        <strain evidence="4 5">DSM 27194</strain>
    </source>
</reference>
<evidence type="ECO:0000313" key="5">
    <source>
        <dbReference type="Proteomes" id="UP000279236"/>
    </source>
</evidence>